<dbReference type="EMBL" id="VWPW01010687">
    <property type="protein sequence ID" value="NWJ02658.1"/>
    <property type="molecule type" value="Genomic_DNA"/>
</dbReference>
<dbReference type="SUPFAM" id="SSF74924">
    <property type="entry name" value="Cap-Gly domain"/>
    <property type="match status" value="1"/>
</dbReference>
<reference evidence="15 16" key="1">
    <citation type="submission" date="2019-09" db="EMBL/GenBank/DDBJ databases">
        <title>Bird 10,000 Genomes (B10K) Project - Family phase.</title>
        <authorList>
            <person name="Zhang G."/>
        </authorList>
    </citation>
    <scope>NUCLEOTIDE SEQUENCE [LARGE SCALE GENOMIC DNA]</scope>
    <source>
        <strain evidence="15">B10K-MSB-37135</strain>
        <tissue evidence="15">Heart</tissue>
    </source>
</reference>
<feature type="domain" description="CAP-Gly" evidence="14">
    <location>
        <begin position="1789"/>
        <end position="1831"/>
    </location>
</feature>
<evidence type="ECO:0000256" key="10">
    <source>
        <dbReference type="PROSITE-ProRule" id="PRU00283"/>
    </source>
</evidence>
<dbReference type="Pfam" id="PF01302">
    <property type="entry name" value="CAP_GLY"/>
    <property type="match status" value="1"/>
</dbReference>
<evidence type="ECO:0000256" key="11">
    <source>
        <dbReference type="SAM" id="Coils"/>
    </source>
</evidence>
<feature type="region of interest" description="Disordered" evidence="12">
    <location>
        <begin position="1859"/>
        <end position="1879"/>
    </location>
</feature>
<evidence type="ECO:0000313" key="16">
    <source>
        <dbReference type="Proteomes" id="UP000534426"/>
    </source>
</evidence>
<keyword evidence="4" id="KW-0493">Microtubule</keyword>
<dbReference type="InterPro" id="IPR027417">
    <property type="entry name" value="P-loop_NTPase"/>
</dbReference>
<dbReference type="InterPro" id="IPR036961">
    <property type="entry name" value="Kinesin_motor_dom_sf"/>
</dbReference>
<keyword evidence="3" id="KW-0597">Phosphoprotein</keyword>
<evidence type="ECO:0000256" key="4">
    <source>
        <dbReference type="ARBA" id="ARBA00022701"/>
    </source>
</evidence>
<dbReference type="SUPFAM" id="SSF52540">
    <property type="entry name" value="P-loop containing nucleoside triphosphate hydrolases"/>
    <property type="match status" value="1"/>
</dbReference>
<comment type="subcellular location">
    <subcellularLocation>
        <location evidence="1">Cytoplasm</location>
        <location evidence="1">Cytoskeleton</location>
    </subcellularLocation>
</comment>
<keyword evidence="5 10" id="KW-0547">Nucleotide-binding</keyword>
<dbReference type="FunFam" id="2.60.200.20:FF:000002">
    <property type="entry name" value="Kinesin family member 13A"/>
    <property type="match status" value="1"/>
</dbReference>
<evidence type="ECO:0000259" key="14">
    <source>
        <dbReference type="PROSITE" id="PS50245"/>
    </source>
</evidence>
<keyword evidence="2" id="KW-0963">Cytoplasm</keyword>
<dbReference type="PROSITE" id="PS00845">
    <property type="entry name" value="CAP_GLY_1"/>
    <property type="match status" value="1"/>
</dbReference>
<protein>
    <submittedName>
        <fullName evidence="15">KI13A protein</fullName>
    </submittedName>
</protein>
<feature type="domain" description="Kinesin motor" evidence="13">
    <location>
        <begin position="1"/>
        <end position="304"/>
    </location>
</feature>
<feature type="compositionally biased region" description="Basic and acidic residues" evidence="12">
    <location>
        <begin position="1738"/>
        <end position="1748"/>
    </location>
</feature>
<evidence type="ECO:0000313" key="15">
    <source>
        <dbReference type="EMBL" id="NWJ02658.1"/>
    </source>
</evidence>
<dbReference type="PROSITE" id="PS50067">
    <property type="entry name" value="KINESIN_MOTOR_2"/>
    <property type="match status" value="1"/>
</dbReference>
<evidence type="ECO:0000256" key="3">
    <source>
        <dbReference type="ARBA" id="ARBA00022553"/>
    </source>
</evidence>
<dbReference type="InterPro" id="IPR001752">
    <property type="entry name" value="Kinesin_motor_dom"/>
</dbReference>
<feature type="compositionally biased region" description="Polar residues" evidence="12">
    <location>
        <begin position="1598"/>
        <end position="1612"/>
    </location>
</feature>
<evidence type="ECO:0000256" key="12">
    <source>
        <dbReference type="SAM" id="MobiDB-lite"/>
    </source>
</evidence>
<dbReference type="Proteomes" id="UP000534426">
    <property type="component" value="Unassembled WGS sequence"/>
</dbReference>
<evidence type="ECO:0000256" key="2">
    <source>
        <dbReference type="ARBA" id="ARBA00022490"/>
    </source>
</evidence>
<dbReference type="InterPro" id="IPR036859">
    <property type="entry name" value="CAP-Gly_dom_sf"/>
</dbReference>
<dbReference type="GO" id="GO:0045184">
    <property type="term" value="P:establishment of protein localization"/>
    <property type="evidence" value="ECO:0007669"/>
    <property type="project" value="UniProtKB-ARBA"/>
</dbReference>
<dbReference type="GO" id="GO:0005524">
    <property type="term" value="F:ATP binding"/>
    <property type="evidence" value="ECO:0007669"/>
    <property type="project" value="UniProtKB-UniRule"/>
</dbReference>
<feature type="compositionally biased region" description="Polar residues" evidence="12">
    <location>
        <begin position="1692"/>
        <end position="1719"/>
    </location>
</feature>
<dbReference type="InterPro" id="IPR019821">
    <property type="entry name" value="Kinesin_motor_CS"/>
</dbReference>
<dbReference type="Pfam" id="PF00225">
    <property type="entry name" value="Kinesin"/>
    <property type="match status" value="1"/>
</dbReference>
<feature type="region of interest" description="Disordered" evidence="12">
    <location>
        <begin position="1692"/>
        <end position="1755"/>
    </location>
</feature>
<dbReference type="PRINTS" id="PR00380">
    <property type="entry name" value="KINESINHEAVY"/>
</dbReference>
<dbReference type="Gene3D" id="2.30.30.190">
    <property type="entry name" value="CAP Gly-rich-like domain"/>
    <property type="match status" value="1"/>
</dbReference>
<feature type="compositionally biased region" description="Basic and acidic residues" evidence="12">
    <location>
        <begin position="1581"/>
        <end position="1590"/>
    </location>
</feature>
<dbReference type="InterPro" id="IPR000253">
    <property type="entry name" value="FHA_dom"/>
</dbReference>
<dbReference type="Pfam" id="PF16183">
    <property type="entry name" value="Kinesin_assoc"/>
    <property type="match status" value="1"/>
</dbReference>
<dbReference type="Gene3D" id="2.60.200.20">
    <property type="match status" value="1"/>
</dbReference>
<dbReference type="GO" id="GO:0008017">
    <property type="term" value="F:microtubule binding"/>
    <property type="evidence" value="ECO:0007669"/>
    <property type="project" value="InterPro"/>
</dbReference>
<feature type="compositionally biased region" description="Low complexity" evidence="12">
    <location>
        <begin position="1620"/>
        <end position="1633"/>
    </location>
</feature>
<feature type="non-terminal residue" evidence="15">
    <location>
        <position position="1902"/>
    </location>
</feature>
<organism evidence="15 16">
    <name type="scientific">Crypturellus undulatus</name>
    <dbReference type="NCBI Taxonomy" id="48396"/>
    <lineage>
        <taxon>Eukaryota</taxon>
        <taxon>Metazoa</taxon>
        <taxon>Chordata</taxon>
        <taxon>Craniata</taxon>
        <taxon>Vertebrata</taxon>
        <taxon>Euteleostomi</taxon>
        <taxon>Archelosauria</taxon>
        <taxon>Archosauria</taxon>
        <taxon>Dinosauria</taxon>
        <taxon>Saurischia</taxon>
        <taxon>Theropoda</taxon>
        <taxon>Coelurosauria</taxon>
        <taxon>Aves</taxon>
        <taxon>Palaeognathae</taxon>
        <taxon>Tinamiformes</taxon>
        <taxon>Tinamidae</taxon>
        <taxon>Crypturellus</taxon>
    </lineage>
</organism>
<feature type="coiled-coil region" evidence="11">
    <location>
        <begin position="316"/>
        <end position="361"/>
    </location>
</feature>
<dbReference type="GO" id="GO:0005874">
    <property type="term" value="C:microtubule"/>
    <property type="evidence" value="ECO:0007669"/>
    <property type="project" value="UniProtKB-KW"/>
</dbReference>
<evidence type="ECO:0000256" key="7">
    <source>
        <dbReference type="ARBA" id="ARBA00023054"/>
    </source>
</evidence>
<dbReference type="InterPro" id="IPR008984">
    <property type="entry name" value="SMAD_FHA_dom_sf"/>
</dbReference>
<gene>
    <name evidence="15" type="primary">Kif13a</name>
    <name evidence="15" type="ORF">CRYUND_R06102</name>
</gene>
<evidence type="ECO:0000259" key="13">
    <source>
        <dbReference type="PROSITE" id="PS50067"/>
    </source>
</evidence>
<dbReference type="FunFam" id="3.40.850.10:FF:000010">
    <property type="entry name" value="Kinesin family member 13A"/>
    <property type="match status" value="1"/>
</dbReference>
<dbReference type="Pfam" id="PF12423">
    <property type="entry name" value="KIF1B"/>
    <property type="match status" value="1"/>
</dbReference>
<dbReference type="Pfam" id="PF12473">
    <property type="entry name" value="DUF3694"/>
    <property type="match status" value="2"/>
</dbReference>
<accession>A0A7K4LD51</accession>
<name>A0A7K4LD51_9AVES</name>
<dbReference type="InterPro" id="IPR032405">
    <property type="entry name" value="Kinesin_assoc"/>
</dbReference>
<feature type="region of interest" description="Disordered" evidence="12">
    <location>
        <begin position="1581"/>
        <end position="1639"/>
    </location>
</feature>
<dbReference type="SMART" id="SM00129">
    <property type="entry name" value="KISc"/>
    <property type="match status" value="1"/>
</dbReference>
<sequence length="1902" mass="212133">YVFLQVFAFDHCFWSMDESNTTKYAGQEVVFKCLGEGILEKAFQGYNACIFAYGQTGSGKSFSMMGNAEQLGLIPRLCCALFQRISVEENESHTFKVEVSYMEIYNEKVRDLLDPKGSRQSLKVREHKVLGPYVDGLSQLAVTNFEDIESLMSEGNKSRTVAATNMNEESSRSHAVFNIIVTQTLYDLQSGNSGEKVSKVSLVDLAGSERVSKTGAAGERLKEGSNINKSLSTLGLVISSLADQAAGKGKSKFVPYRDSVLTWLLKDNLGGNSQTAMIATISPAADNYEETLSTLRYADRAKRIVNHAVVNEDPNARVIRELREEVEKLKEQLSQAEAMKAPELKEKLEESEKLIKELTVTWEEKLRKTEEIAQERQRQLESMGISLESSGIKVGDDKCYLVNLNADPALNELLVYYLKDHTRVGADTSQDIQLFGIGIQPEHCEIDIAVDGEVTLTPKENARSCVNGALVCSVTQLWHGDRILWGNNHFFRINLPKRKRRDWLKEFEKDTSLGEHDLDAASEASSEPDYNYEFAQMEVIMKTLNSNDPVQNVVQALEKQYLEEKRSALEEQRLMYERELEQLRQQLSPERQHPHGSDRLSYAAHAAQQKVNLWTEERDELFRQSLAKLREQVVKANTLVREANFLAEEMGKLTDYQVTLQIPAENLSANKKRGAIVSEPAIQVRRKEKATQVWTIEKLENKLIDMRDLYQEWKEKVPELRKVNGKRGDPFYEAQENHNLIGVANVFLECLFSDVKLQYAVPIISQQGEVAGRLRVEVMRITGSVPERVVEGDDSSENSSESGSLEVMDSNGEIIQRPKKLSCRVKIKEATGLPPNLSNFVFCQYMFWDQCEPTVVAPVVGPDVPSAQSKEAHFTVTFSHCKDYMVNVTEEFLEFISEGALAIEVWGHRCTGNGSSVWEVDSLHAKTRTLRDRWNEVTRRIEMWISIQELNEMGEYTAVELHQAKDVNTGGIFQLRQGHSRRVQVTVKPVQHSGTLPLMVEAILSVSIGGVTARSTKLQRGLDSYQKEDDDGGDMDSYQEEDLNCVRERWSDALIKRREYLDEQIQKISNKQEKSEDDIEREARLVEQWVGLTEERNAVFVPAPGSGIPGAPANWYVIPPAGMETHIPVLFLDLNADDLSANEQLTGPHASGVNSILPKEHGSPFFYLPIIKHSDDEVSATAAWDSSVHDSVHLNRVTPQNERIYLIVKTTVQLSHPAAMELVLRKRIAANIYNKQSFTQSLKRRISLKNIYYACGVTYEIVSNIPKATEEIEDRETLALMAARSENEGTSDGETYMEKYTRGVLQVENILSLERLRQAITVKEALSTKARNIRRSISSPNVHNVSCSRLDLSACDEDDKGWSESHLDISDCSSSYQDVSCYGTLPRESPRKNKDGSGVVSENSHALMASPFKAFSPQPPKFFKPLMPVKEEHKRKTPLERRPLLSQEVIFVNNLEDSELEAINKKLSPQGFQSFRPYVPEEFADFSVYNASLEHREWCSSKTDFMNSRALEKEVSRSPTTSSITSGYFSHSASNATLSDLLVPCSDSTDQLAAHAREPDSSDSPALSLAHDLRTSLNKEFQESEKELVTEKLPVSPLKQNSALTEQPSLPLNATKKDSQQSPAAASFSASDSSNDKRPCCTIEFSTREATIEHTMDILEDHSFTEFMGVEDGKDFDHSPVLPLCPIVSPNGASGSALPRSTSPEQSTHAGRPGSTSTTESREAAGDALEPHSSLEAPMRDCPGKDPLDVSDGEEGAAVDQAHLLPSWVAVGEQVCVGSNKMGTVRYVGTVDFSAGIWIGVELNVQLGKHDGTVKGREYFQCKPRHGIFVRPGRLSRATAAARKPSGAARPLAPATLEKRRSSLLQGSAPASRPEGDALCHAGDAAASAFSRKQENRKSWIN</sequence>
<evidence type="ECO:0000256" key="9">
    <source>
        <dbReference type="ARBA" id="ARBA00023212"/>
    </source>
</evidence>
<keyword evidence="9" id="KW-0206">Cytoskeleton</keyword>
<dbReference type="Pfam" id="PF00498">
    <property type="entry name" value="FHA"/>
    <property type="match status" value="1"/>
</dbReference>
<keyword evidence="16" id="KW-1185">Reference proteome</keyword>
<dbReference type="SUPFAM" id="SSF49879">
    <property type="entry name" value="SMAD/FHA domain"/>
    <property type="match status" value="1"/>
</dbReference>
<proteinExistence type="inferred from homology"/>
<evidence type="ECO:0000256" key="6">
    <source>
        <dbReference type="ARBA" id="ARBA00022840"/>
    </source>
</evidence>
<feature type="binding site" evidence="10">
    <location>
        <begin position="54"/>
        <end position="61"/>
    </location>
    <ligand>
        <name>ATP</name>
        <dbReference type="ChEBI" id="CHEBI:30616"/>
    </ligand>
</feature>
<dbReference type="InterPro" id="IPR000938">
    <property type="entry name" value="CAP-Gly_domain"/>
</dbReference>
<dbReference type="GO" id="GO:0003777">
    <property type="term" value="F:microtubule motor activity"/>
    <property type="evidence" value="ECO:0007669"/>
    <property type="project" value="InterPro"/>
</dbReference>
<dbReference type="SMART" id="SM01052">
    <property type="entry name" value="CAP_GLY"/>
    <property type="match status" value="1"/>
</dbReference>
<dbReference type="PANTHER" id="PTHR47117">
    <property type="entry name" value="STAR-RELATED LIPID TRANSFER PROTEIN 9"/>
    <property type="match status" value="1"/>
</dbReference>
<comment type="caution">
    <text evidence="15">The sequence shown here is derived from an EMBL/GenBank/DDBJ whole genome shotgun (WGS) entry which is preliminary data.</text>
</comment>
<evidence type="ECO:0000256" key="5">
    <source>
        <dbReference type="ARBA" id="ARBA00022741"/>
    </source>
</evidence>
<evidence type="ECO:0000256" key="1">
    <source>
        <dbReference type="ARBA" id="ARBA00004245"/>
    </source>
</evidence>
<comment type="similarity">
    <text evidence="10">Belongs to the TRAFAC class myosin-kinesin ATPase superfamily. Kinesin family.</text>
</comment>
<dbReference type="GO" id="GO:0005737">
    <property type="term" value="C:cytoplasm"/>
    <property type="evidence" value="ECO:0007669"/>
    <property type="project" value="UniProtKB-ARBA"/>
</dbReference>
<evidence type="ECO:0000256" key="8">
    <source>
        <dbReference type="ARBA" id="ARBA00023175"/>
    </source>
</evidence>
<dbReference type="Gene3D" id="6.10.250.2520">
    <property type="match status" value="1"/>
</dbReference>
<feature type="coiled-coil region" evidence="11">
    <location>
        <begin position="559"/>
        <end position="586"/>
    </location>
</feature>
<feature type="non-terminal residue" evidence="15">
    <location>
        <position position="1"/>
    </location>
</feature>
<keyword evidence="7 11" id="KW-0175">Coiled coil</keyword>
<keyword evidence="6 10" id="KW-0067">ATP-binding</keyword>
<dbReference type="CDD" id="cd01365">
    <property type="entry name" value="KISc_KIF1A_KIF1B"/>
    <property type="match status" value="1"/>
</dbReference>
<dbReference type="CDD" id="cd22729">
    <property type="entry name" value="FHA_KIF13A"/>
    <property type="match status" value="1"/>
</dbReference>
<dbReference type="InterPro" id="IPR022140">
    <property type="entry name" value="Kinesin-like_KIF1-typ"/>
</dbReference>
<dbReference type="Gene3D" id="3.40.850.10">
    <property type="entry name" value="Kinesin motor domain"/>
    <property type="match status" value="1"/>
</dbReference>
<dbReference type="InterPro" id="IPR022164">
    <property type="entry name" value="Kinesin-like"/>
</dbReference>
<keyword evidence="8 10" id="KW-0505">Motor protein</keyword>
<dbReference type="PROSITE" id="PS50245">
    <property type="entry name" value="CAP_GLY_2"/>
    <property type="match status" value="1"/>
</dbReference>
<dbReference type="GO" id="GO:0007018">
    <property type="term" value="P:microtubule-based movement"/>
    <property type="evidence" value="ECO:0007669"/>
    <property type="project" value="InterPro"/>
</dbReference>
<dbReference type="PROSITE" id="PS00411">
    <property type="entry name" value="KINESIN_MOTOR_1"/>
    <property type="match status" value="1"/>
</dbReference>